<dbReference type="Proteomes" id="UP000005801">
    <property type="component" value="Unassembled WGS sequence"/>
</dbReference>
<dbReference type="eggNOG" id="COG3687">
    <property type="taxonomic scope" value="Bacteria"/>
</dbReference>
<evidence type="ECO:0000313" key="2">
    <source>
        <dbReference type="EMBL" id="EDM78061.1"/>
    </source>
</evidence>
<evidence type="ECO:0008006" key="4">
    <source>
        <dbReference type="Google" id="ProtNLM"/>
    </source>
</evidence>
<keyword evidence="1" id="KW-0812">Transmembrane</keyword>
<protein>
    <recommendedName>
        <fullName evidence="4">Metal-dependent hydrolase</fullName>
    </recommendedName>
</protein>
<name>A6G7W8_9BACT</name>
<dbReference type="PANTHER" id="PTHR39456">
    <property type="entry name" value="METAL-DEPENDENT HYDROLASE"/>
    <property type="match status" value="1"/>
</dbReference>
<dbReference type="AlphaFoldDB" id="A6G7W8"/>
<evidence type="ECO:0000256" key="1">
    <source>
        <dbReference type="SAM" id="Phobius"/>
    </source>
</evidence>
<organism evidence="2 3">
    <name type="scientific">Plesiocystis pacifica SIR-1</name>
    <dbReference type="NCBI Taxonomy" id="391625"/>
    <lineage>
        <taxon>Bacteria</taxon>
        <taxon>Pseudomonadati</taxon>
        <taxon>Myxococcota</taxon>
        <taxon>Polyangia</taxon>
        <taxon>Nannocystales</taxon>
        <taxon>Nannocystaceae</taxon>
        <taxon>Plesiocystis</taxon>
    </lineage>
</organism>
<feature type="transmembrane region" description="Helical" evidence="1">
    <location>
        <begin position="216"/>
        <end position="239"/>
    </location>
</feature>
<dbReference type="OrthoDB" id="4760165at2"/>
<sequence length="302" mass="34264">MKLPVDPRALFDSLRDLRSRTRTPPATVDSGRDPIVRRMDFGFTNPELDFPKHWMGGSVLGTAITNGMNLLFPEGERFFVRSVRYYMDELEDPQLRAQVQRFFGQEGQHARSHQQYMEVLTRQGYDLDAFLKPYKRVAFGIIEPAAPKVLCLSITAALEHFTATFAEAALSERFFDELAPPAMAELLLWHAAEEIEHKDVAFEVLRQIDDRYSVRIAGLVAACILLWAFWTAATLSLLAQEKELDPKRLVQEWLSAVRSGRTGGTKMRRAFLSYLEPGFHPANTGNDELALAYLEEIGRRAG</sequence>
<accession>A6G7W8</accession>
<keyword evidence="3" id="KW-1185">Reference proteome</keyword>
<dbReference type="EMBL" id="ABCS01000036">
    <property type="protein sequence ID" value="EDM78061.1"/>
    <property type="molecule type" value="Genomic_DNA"/>
</dbReference>
<gene>
    <name evidence="2" type="ORF">PPSIR1_23629</name>
</gene>
<comment type="caution">
    <text evidence="2">The sequence shown here is derived from an EMBL/GenBank/DDBJ whole genome shotgun (WGS) entry which is preliminary data.</text>
</comment>
<dbReference type="PANTHER" id="PTHR39456:SF1">
    <property type="entry name" value="METAL-DEPENDENT HYDROLASE"/>
    <property type="match status" value="1"/>
</dbReference>
<proteinExistence type="predicted"/>
<keyword evidence="1" id="KW-0472">Membrane</keyword>
<dbReference type="InterPro" id="IPR016516">
    <property type="entry name" value="UCP07580"/>
</dbReference>
<dbReference type="PIRSF" id="PIRSF007580">
    <property type="entry name" value="UCP07580"/>
    <property type="match status" value="1"/>
</dbReference>
<dbReference type="STRING" id="391625.PPSIR1_23629"/>
<dbReference type="Pfam" id="PF10118">
    <property type="entry name" value="Metal_hydrol"/>
    <property type="match status" value="1"/>
</dbReference>
<evidence type="ECO:0000313" key="3">
    <source>
        <dbReference type="Proteomes" id="UP000005801"/>
    </source>
</evidence>
<keyword evidence="1" id="KW-1133">Transmembrane helix</keyword>
<reference evidence="2 3" key="1">
    <citation type="submission" date="2007-06" db="EMBL/GenBank/DDBJ databases">
        <authorList>
            <person name="Shimkets L."/>
            <person name="Ferriera S."/>
            <person name="Johnson J."/>
            <person name="Kravitz S."/>
            <person name="Beeson K."/>
            <person name="Sutton G."/>
            <person name="Rogers Y.-H."/>
            <person name="Friedman R."/>
            <person name="Frazier M."/>
            <person name="Venter J.C."/>
        </authorList>
    </citation>
    <scope>NUCLEOTIDE SEQUENCE [LARGE SCALE GENOMIC DNA]</scope>
    <source>
        <strain evidence="2 3">SIR-1</strain>
    </source>
</reference>
<dbReference type="RefSeq" id="WP_006972813.1">
    <property type="nucleotide sequence ID" value="NZ_ABCS01000036.1"/>
</dbReference>